<dbReference type="Proteomes" id="UP000095038">
    <property type="component" value="Unassembled WGS sequence"/>
</dbReference>
<evidence type="ECO:0000313" key="2">
    <source>
        <dbReference type="Proteomes" id="UP000095038"/>
    </source>
</evidence>
<dbReference type="InParanoid" id="A0A1D2VLN0"/>
<dbReference type="AlphaFoldDB" id="A0A1D2VLN0"/>
<keyword evidence="2" id="KW-1185">Reference proteome</keyword>
<name>A0A1D2VLN0_9ASCO</name>
<dbReference type="EMBL" id="KV454477">
    <property type="protein sequence ID" value="ODV62528.1"/>
    <property type="molecule type" value="Genomic_DNA"/>
</dbReference>
<proteinExistence type="predicted"/>
<protein>
    <submittedName>
        <fullName evidence="1">Uncharacterized protein</fullName>
    </submittedName>
</protein>
<reference evidence="2" key="1">
    <citation type="submission" date="2016-05" db="EMBL/GenBank/DDBJ databases">
        <title>Comparative genomics of biotechnologically important yeasts.</title>
        <authorList>
            <consortium name="DOE Joint Genome Institute"/>
            <person name="Riley R."/>
            <person name="Haridas S."/>
            <person name="Wolfe K.H."/>
            <person name="Lopes M.R."/>
            <person name="Hittinger C.T."/>
            <person name="Goker M."/>
            <person name="Salamov A."/>
            <person name="Wisecaver J."/>
            <person name="Long T.M."/>
            <person name="Aerts A.L."/>
            <person name="Barry K."/>
            <person name="Choi C."/>
            <person name="Clum A."/>
            <person name="Coughlan A.Y."/>
            <person name="Deshpande S."/>
            <person name="Douglass A.P."/>
            <person name="Hanson S.J."/>
            <person name="Klenk H.-P."/>
            <person name="Labutti K."/>
            <person name="Lapidus A."/>
            <person name="Lindquist E."/>
            <person name="Lipzen A."/>
            <person name="Meier-Kolthoff J.P."/>
            <person name="Ohm R.A."/>
            <person name="Otillar R.P."/>
            <person name="Pangilinan J."/>
            <person name="Peng Y."/>
            <person name="Rokas A."/>
            <person name="Rosa C.A."/>
            <person name="Scheuner C."/>
            <person name="Sibirny A.A."/>
            <person name="Slot J.C."/>
            <person name="Stielow J.B."/>
            <person name="Sun H."/>
            <person name="Kurtzman C.P."/>
            <person name="Blackwell M."/>
            <person name="Grigoriev I.V."/>
            <person name="Jeffries T.W."/>
        </authorList>
    </citation>
    <scope>NUCLEOTIDE SEQUENCE [LARGE SCALE GENOMIC DNA]</scope>
    <source>
        <strain evidence="2">DSM 1968</strain>
    </source>
</reference>
<gene>
    <name evidence="1" type="ORF">ASCRUDRAFT_74890</name>
</gene>
<dbReference type="GeneID" id="30966494"/>
<organism evidence="1 2">
    <name type="scientific">Ascoidea rubescens DSM 1968</name>
    <dbReference type="NCBI Taxonomy" id="1344418"/>
    <lineage>
        <taxon>Eukaryota</taxon>
        <taxon>Fungi</taxon>
        <taxon>Dikarya</taxon>
        <taxon>Ascomycota</taxon>
        <taxon>Saccharomycotina</taxon>
        <taxon>Saccharomycetes</taxon>
        <taxon>Ascoideaceae</taxon>
        <taxon>Ascoidea</taxon>
    </lineage>
</organism>
<sequence length="67" mass="7649">MTHLRVYVTHKRVHLHCAAAFMCLCWASQKVEMEMSLVSLVSLVEIKPKSFEESAINFSPGNRPVLF</sequence>
<evidence type="ECO:0000313" key="1">
    <source>
        <dbReference type="EMBL" id="ODV62528.1"/>
    </source>
</evidence>
<accession>A0A1D2VLN0</accession>
<dbReference type="RefSeq" id="XP_020048835.1">
    <property type="nucleotide sequence ID" value="XM_020192858.1"/>
</dbReference>